<protein>
    <submittedName>
        <fullName evidence="1">Uncharacterized protein</fullName>
    </submittedName>
</protein>
<comment type="caution">
    <text evidence="1">The sequence shown here is derived from an EMBL/GenBank/DDBJ whole genome shotgun (WGS) entry which is preliminary data.</text>
</comment>
<reference evidence="1" key="1">
    <citation type="journal article" date="2019" name="bioRxiv">
        <title>The Genome of the Zebra Mussel, Dreissena polymorpha: A Resource for Invasive Species Research.</title>
        <authorList>
            <person name="McCartney M.A."/>
            <person name="Auch B."/>
            <person name="Kono T."/>
            <person name="Mallez S."/>
            <person name="Zhang Y."/>
            <person name="Obille A."/>
            <person name="Becker A."/>
            <person name="Abrahante J.E."/>
            <person name="Garbe J."/>
            <person name="Badalamenti J.P."/>
            <person name="Herman A."/>
            <person name="Mangelson H."/>
            <person name="Liachko I."/>
            <person name="Sullivan S."/>
            <person name="Sone E.D."/>
            <person name="Koren S."/>
            <person name="Silverstein K.A.T."/>
            <person name="Beckman K.B."/>
            <person name="Gohl D.M."/>
        </authorList>
    </citation>
    <scope>NUCLEOTIDE SEQUENCE</scope>
    <source>
        <strain evidence="1">Duluth1</strain>
        <tissue evidence="1">Whole animal</tissue>
    </source>
</reference>
<reference evidence="1" key="2">
    <citation type="submission" date="2020-11" db="EMBL/GenBank/DDBJ databases">
        <authorList>
            <person name="McCartney M.A."/>
            <person name="Auch B."/>
            <person name="Kono T."/>
            <person name="Mallez S."/>
            <person name="Becker A."/>
            <person name="Gohl D.M."/>
            <person name="Silverstein K.A.T."/>
            <person name="Koren S."/>
            <person name="Bechman K.B."/>
            <person name="Herman A."/>
            <person name="Abrahante J.E."/>
            <person name="Garbe J."/>
        </authorList>
    </citation>
    <scope>NUCLEOTIDE SEQUENCE</scope>
    <source>
        <strain evidence="1">Duluth1</strain>
        <tissue evidence="1">Whole animal</tissue>
    </source>
</reference>
<proteinExistence type="predicted"/>
<accession>A0A9D4KD72</accession>
<name>A0A9D4KD72_DREPO</name>
<gene>
    <name evidence="1" type="ORF">DPMN_110765</name>
    <name evidence="2" type="ORF">DPMN_110834</name>
</gene>
<organism evidence="1 3">
    <name type="scientific">Dreissena polymorpha</name>
    <name type="common">Zebra mussel</name>
    <name type="synonym">Mytilus polymorpha</name>
    <dbReference type="NCBI Taxonomy" id="45954"/>
    <lineage>
        <taxon>Eukaryota</taxon>
        <taxon>Metazoa</taxon>
        <taxon>Spiralia</taxon>
        <taxon>Lophotrochozoa</taxon>
        <taxon>Mollusca</taxon>
        <taxon>Bivalvia</taxon>
        <taxon>Autobranchia</taxon>
        <taxon>Heteroconchia</taxon>
        <taxon>Euheterodonta</taxon>
        <taxon>Imparidentia</taxon>
        <taxon>Neoheterodontei</taxon>
        <taxon>Myida</taxon>
        <taxon>Dreissenoidea</taxon>
        <taxon>Dreissenidae</taxon>
        <taxon>Dreissena</taxon>
    </lineage>
</organism>
<evidence type="ECO:0000313" key="1">
    <source>
        <dbReference type="EMBL" id="KAH3837378.1"/>
    </source>
</evidence>
<evidence type="ECO:0000313" key="2">
    <source>
        <dbReference type="EMBL" id="KAH3837444.1"/>
    </source>
</evidence>
<dbReference type="AlphaFoldDB" id="A0A9D4KD72"/>
<dbReference type="Proteomes" id="UP000828390">
    <property type="component" value="Unassembled WGS sequence"/>
</dbReference>
<dbReference type="EMBL" id="JAIWYP010000004">
    <property type="protein sequence ID" value="KAH3837378.1"/>
    <property type="molecule type" value="Genomic_DNA"/>
</dbReference>
<keyword evidence="3" id="KW-1185">Reference proteome</keyword>
<evidence type="ECO:0000313" key="3">
    <source>
        <dbReference type="Proteomes" id="UP000828390"/>
    </source>
</evidence>
<dbReference type="EMBL" id="JAIWYP010000004">
    <property type="protein sequence ID" value="KAH3837444.1"/>
    <property type="molecule type" value="Genomic_DNA"/>
</dbReference>
<sequence>MLFAYYSILPGTIADMEIKVRVDSCECLYAYVVQLTGLPTSPRDWKPFFICLPVIATTGARFEPETSNPEIRYVRGWSTVKC</sequence>